<dbReference type="AlphaFoldDB" id="A9WBG2"/>
<evidence type="ECO:0000256" key="2">
    <source>
        <dbReference type="ARBA" id="ARBA00013855"/>
    </source>
</evidence>
<organism evidence="9 10">
    <name type="scientific">Chloroflexus aurantiacus (strain ATCC 29366 / DSM 635 / J-10-fl)</name>
    <dbReference type="NCBI Taxonomy" id="324602"/>
    <lineage>
        <taxon>Bacteria</taxon>
        <taxon>Bacillati</taxon>
        <taxon>Chloroflexota</taxon>
        <taxon>Chloroflexia</taxon>
        <taxon>Chloroflexales</taxon>
        <taxon>Chloroflexineae</taxon>
        <taxon>Chloroflexaceae</taxon>
        <taxon>Chloroflexus</taxon>
    </lineage>
</organism>
<dbReference type="GO" id="GO:0008360">
    <property type="term" value="P:regulation of cell shape"/>
    <property type="evidence" value="ECO:0000318"/>
    <property type="project" value="GO_Central"/>
</dbReference>
<evidence type="ECO:0000313" key="9">
    <source>
        <dbReference type="EMBL" id="ABY33369.1"/>
    </source>
</evidence>
<dbReference type="Proteomes" id="UP000002008">
    <property type="component" value="Chromosome"/>
</dbReference>
<dbReference type="eggNOG" id="COG1792">
    <property type="taxonomic scope" value="Bacteria"/>
</dbReference>
<keyword evidence="6" id="KW-0175">Coiled coil</keyword>
<protein>
    <recommendedName>
        <fullName evidence="2 5">Cell shape-determining protein MreC</fullName>
    </recommendedName>
    <alternativeName>
        <fullName evidence="4 5">Cell shape protein MreC</fullName>
    </alternativeName>
</protein>
<evidence type="ECO:0000256" key="4">
    <source>
        <dbReference type="ARBA" id="ARBA00032089"/>
    </source>
</evidence>
<dbReference type="GO" id="GO:0005886">
    <property type="term" value="C:plasma membrane"/>
    <property type="evidence" value="ECO:0000318"/>
    <property type="project" value="GO_Central"/>
</dbReference>
<dbReference type="InterPro" id="IPR007221">
    <property type="entry name" value="MreC"/>
</dbReference>
<dbReference type="KEGG" id="cau:Caur_0115"/>
<dbReference type="STRING" id="324602.Caur_0115"/>
<dbReference type="PANTHER" id="PTHR34138:SF1">
    <property type="entry name" value="CELL SHAPE-DETERMINING PROTEIN MREC"/>
    <property type="match status" value="1"/>
</dbReference>
<evidence type="ECO:0000256" key="6">
    <source>
        <dbReference type="SAM" id="Coils"/>
    </source>
</evidence>
<gene>
    <name evidence="9" type="ordered locus">Caur_0115</name>
</gene>
<dbReference type="EMBL" id="CP000909">
    <property type="protein sequence ID" value="ABY33369.1"/>
    <property type="molecule type" value="Genomic_DNA"/>
</dbReference>
<dbReference type="HOGENOM" id="CLU_042663_1_0_0"/>
<keyword evidence="7" id="KW-0472">Membrane</keyword>
<dbReference type="RefSeq" id="WP_012256025.1">
    <property type="nucleotide sequence ID" value="NC_010175.1"/>
</dbReference>
<keyword evidence="7" id="KW-1133">Transmembrane helix</keyword>
<dbReference type="Gene3D" id="2.40.10.350">
    <property type="entry name" value="Rod shape-determining protein MreC, domain 2"/>
    <property type="match status" value="1"/>
</dbReference>
<evidence type="ECO:0000256" key="7">
    <source>
        <dbReference type="SAM" id="Phobius"/>
    </source>
</evidence>
<dbReference type="InterPro" id="IPR042175">
    <property type="entry name" value="Cell/Rod_MreC_2"/>
</dbReference>
<dbReference type="FunCoup" id="A9WBG2">
    <property type="interactions" value="251"/>
</dbReference>
<keyword evidence="10" id="KW-1185">Reference proteome</keyword>
<evidence type="ECO:0000256" key="3">
    <source>
        <dbReference type="ARBA" id="ARBA00022960"/>
    </source>
</evidence>
<dbReference type="PATRIC" id="fig|324602.8.peg.132"/>
<proteinExistence type="inferred from homology"/>
<feature type="transmembrane region" description="Helical" evidence="7">
    <location>
        <begin position="21"/>
        <end position="42"/>
    </location>
</feature>
<dbReference type="Pfam" id="PF04085">
    <property type="entry name" value="MreC"/>
    <property type="match status" value="1"/>
</dbReference>
<name>A9WBG2_CHLAA</name>
<keyword evidence="3 5" id="KW-0133">Cell shape</keyword>
<sequence length="302" mass="33414">MRDFLDERPLKLRREVAGDRGYWRVFALALSLVLVSVLLIVLDRQGVIAPARLMVRETIQPLAGWLTQRRSELLSWWATPRDAATMQARIAELEAENTRLAAEVLRLEQARVENIFLRQQLAITQSYPWTILGAEVMIRAPDAARRVLTIARGANDGVRVGMAVIGQQPGGPPALIGVVEAVGPRTADVLMITDISSQLSVRLLQADTAPLGLMQGQWQRGSRMRVELIDRSITMREGDHVVTAGISGALNLPLDLASMPTAVPIGVVEAVRQEGQRQIGEIRPFVDPDQVRYVWVILSQDD</sequence>
<feature type="coiled-coil region" evidence="6">
    <location>
        <begin position="83"/>
        <end position="110"/>
    </location>
</feature>
<dbReference type="PIRSF" id="PIRSF038471">
    <property type="entry name" value="MreC"/>
    <property type="match status" value="1"/>
</dbReference>
<comment type="function">
    <text evidence="5">Involved in formation and maintenance of cell shape.</text>
</comment>
<dbReference type="InterPro" id="IPR055342">
    <property type="entry name" value="MreC_beta-barrel_core"/>
</dbReference>
<dbReference type="InterPro" id="IPR042177">
    <property type="entry name" value="Cell/Rod_1"/>
</dbReference>
<dbReference type="InParanoid" id="A9WBG2"/>
<dbReference type="PANTHER" id="PTHR34138">
    <property type="entry name" value="CELL SHAPE-DETERMINING PROTEIN MREC"/>
    <property type="match status" value="1"/>
</dbReference>
<dbReference type="Gene3D" id="2.40.10.340">
    <property type="entry name" value="Rod shape-determining protein MreC, domain 1"/>
    <property type="match status" value="1"/>
</dbReference>
<reference evidence="10" key="1">
    <citation type="journal article" date="2011" name="BMC Genomics">
        <title>Complete genome sequence of the filamentous anoxygenic phototrophic bacterium Chloroflexus aurantiacus.</title>
        <authorList>
            <person name="Tang K.H."/>
            <person name="Barry K."/>
            <person name="Chertkov O."/>
            <person name="Dalin E."/>
            <person name="Han C.S."/>
            <person name="Hauser L.J."/>
            <person name="Honchak B.M."/>
            <person name="Karbach L.E."/>
            <person name="Land M.L."/>
            <person name="Lapidus A."/>
            <person name="Larimer F.W."/>
            <person name="Mikhailova N."/>
            <person name="Pitluck S."/>
            <person name="Pierson B.K."/>
            <person name="Blankenship R.E."/>
        </authorList>
    </citation>
    <scope>NUCLEOTIDE SEQUENCE [LARGE SCALE GENOMIC DNA]</scope>
    <source>
        <strain evidence="10">ATCC 29366 / DSM 635 / J-10-fl</strain>
    </source>
</reference>
<evidence type="ECO:0000256" key="5">
    <source>
        <dbReference type="PIRNR" id="PIRNR038471"/>
    </source>
</evidence>
<feature type="domain" description="Rod shape-determining protein MreC beta-barrel core" evidence="8">
    <location>
        <begin position="136"/>
        <end position="297"/>
    </location>
</feature>
<dbReference type="EnsemblBacteria" id="ABY33369">
    <property type="protein sequence ID" value="ABY33369"/>
    <property type="gene ID" value="Caur_0115"/>
</dbReference>
<comment type="similarity">
    <text evidence="1 5">Belongs to the MreC family.</text>
</comment>
<dbReference type="NCBIfam" id="NF010518">
    <property type="entry name" value="PRK13922.13-3"/>
    <property type="match status" value="1"/>
</dbReference>
<keyword evidence="7" id="KW-0812">Transmembrane</keyword>
<accession>A9WBG2</accession>
<evidence type="ECO:0000256" key="1">
    <source>
        <dbReference type="ARBA" id="ARBA00009369"/>
    </source>
</evidence>
<evidence type="ECO:0000313" key="10">
    <source>
        <dbReference type="Proteomes" id="UP000002008"/>
    </source>
</evidence>
<evidence type="ECO:0000259" key="8">
    <source>
        <dbReference type="Pfam" id="PF04085"/>
    </source>
</evidence>